<evidence type="ECO:0000259" key="7">
    <source>
        <dbReference type="SMART" id="SM00458"/>
    </source>
</evidence>
<evidence type="ECO:0000256" key="5">
    <source>
        <dbReference type="SAM" id="MobiDB-lite"/>
    </source>
</evidence>
<feature type="compositionally biased region" description="Gly residues" evidence="5">
    <location>
        <begin position="64"/>
        <end position="82"/>
    </location>
</feature>
<feature type="compositionally biased region" description="Gly residues" evidence="5">
    <location>
        <begin position="33"/>
        <end position="42"/>
    </location>
</feature>
<feature type="compositionally biased region" description="Gly residues" evidence="5">
    <location>
        <begin position="92"/>
        <end position="105"/>
    </location>
</feature>
<keyword evidence="6" id="KW-0732">Signal</keyword>
<dbReference type="InterPro" id="IPR000772">
    <property type="entry name" value="Ricin_B_lectin"/>
</dbReference>
<dbReference type="PROSITE" id="PS50231">
    <property type="entry name" value="RICIN_B_LECTIN"/>
    <property type="match status" value="1"/>
</dbReference>
<evidence type="ECO:0000256" key="3">
    <source>
        <dbReference type="ARBA" id="ARBA00023295"/>
    </source>
</evidence>
<dbReference type="Gene3D" id="2.80.10.50">
    <property type="match status" value="1"/>
</dbReference>
<evidence type="ECO:0000256" key="1">
    <source>
        <dbReference type="ARBA" id="ARBA00009865"/>
    </source>
</evidence>
<dbReference type="Gene3D" id="2.115.10.20">
    <property type="entry name" value="Glycosyl hydrolase domain, family 43"/>
    <property type="match status" value="1"/>
</dbReference>
<comment type="caution">
    <text evidence="8">The sequence shown here is derived from an EMBL/GenBank/DDBJ whole genome shotgun (WGS) entry which is preliminary data.</text>
</comment>
<evidence type="ECO:0000313" key="9">
    <source>
        <dbReference type="Proteomes" id="UP001217485"/>
    </source>
</evidence>
<organism evidence="8 9">
    <name type="scientific">Sorangium atrum</name>
    <dbReference type="NCBI Taxonomy" id="2995308"/>
    <lineage>
        <taxon>Bacteria</taxon>
        <taxon>Pseudomonadati</taxon>
        <taxon>Myxococcota</taxon>
        <taxon>Polyangia</taxon>
        <taxon>Polyangiales</taxon>
        <taxon>Polyangiaceae</taxon>
        <taxon>Sorangium</taxon>
    </lineage>
</organism>
<dbReference type="InterPro" id="IPR006710">
    <property type="entry name" value="Glyco_hydro_43"/>
</dbReference>
<keyword evidence="9" id="KW-1185">Reference proteome</keyword>
<dbReference type="InterPro" id="IPR035992">
    <property type="entry name" value="Ricin_B-like_lectins"/>
</dbReference>
<dbReference type="SUPFAM" id="SSF50370">
    <property type="entry name" value="Ricin B-like lectins"/>
    <property type="match status" value="1"/>
</dbReference>
<dbReference type="PANTHER" id="PTHR22925">
    <property type="entry name" value="GLYCOSYL HYDROLASE 43 FAMILY MEMBER"/>
    <property type="match status" value="1"/>
</dbReference>
<keyword evidence="3 4" id="KW-0326">Glycosidase</keyword>
<accession>A0ABT5C8X8</accession>
<dbReference type="EMBL" id="JAQNDK010000003">
    <property type="protein sequence ID" value="MDC0682255.1"/>
    <property type="molecule type" value="Genomic_DNA"/>
</dbReference>
<sequence length="569" mass="59224">MRLGSLSPVMGLLVVGLGIASCASGSEELPGGSSEGGGGASGVGVSVGSASGGGGAPGASVGSTSGGGGAPGTSSASGGGAPGTLAASVGSASGGGGAPGEGGGPELPPAVGPLVNGIQWADTSGKPIQAHGGGVIRVGDYYYWFGENRNPDGTFYAVSCYRSTDLRRWEFRNHVLTMDSDKDLDPANIERPKVVYNASTDKFVMWMHWENGVNYGEARAAVASSSTVDGDYTYHGSFRPLTGSGVTDHGKPGYMSRDCGLFVDDDSKAYFISATNENYDLNLYELTPDYLSVARLSATLFPGGHREAPALFKRNGTYFLLTSGATGWSPNQAKYATSRSLDRGWSAMTNVGDGTTYNSQSTYVLPVQGSSGTAYLYMGDRWAGAWSGPVNNSTYVWQPISFPSDTTMSMRWNNTLAIDTSAGTVAGATNNFKLVNRKSGKVMDVVGASGEDGADIVQNADRGGDSQKWSFNYNGSGYFRLTNVKSGKVLDVPDESTSDGVALVQWENHDGDNQAWLFIDLGGGDFQIRNKKSGKLVGVYQGSTADAAAIEQRAGGGGEEQRWQIVVAE</sequence>
<protein>
    <submittedName>
        <fullName evidence="8">RICIN domain-containing protein</fullName>
    </submittedName>
</protein>
<evidence type="ECO:0000256" key="4">
    <source>
        <dbReference type="RuleBase" id="RU361187"/>
    </source>
</evidence>
<feature type="domain" description="Ricin B lectin" evidence="7">
    <location>
        <begin position="429"/>
        <end position="566"/>
    </location>
</feature>
<dbReference type="Pfam" id="PF14200">
    <property type="entry name" value="RicinB_lectin_2"/>
    <property type="match status" value="2"/>
</dbReference>
<keyword evidence="2 4" id="KW-0378">Hydrolase</keyword>
<evidence type="ECO:0000256" key="2">
    <source>
        <dbReference type="ARBA" id="ARBA00022801"/>
    </source>
</evidence>
<feature type="region of interest" description="Disordered" evidence="5">
    <location>
        <begin position="26"/>
        <end position="45"/>
    </location>
</feature>
<dbReference type="SUPFAM" id="SSF75005">
    <property type="entry name" value="Arabinanase/levansucrase/invertase"/>
    <property type="match status" value="1"/>
</dbReference>
<evidence type="ECO:0000313" key="8">
    <source>
        <dbReference type="EMBL" id="MDC0682255.1"/>
    </source>
</evidence>
<gene>
    <name evidence="8" type="ORF">POL72_31285</name>
</gene>
<dbReference type="RefSeq" id="WP_272099964.1">
    <property type="nucleotide sequence ID" value="NZ_JAQNDK010000003.1"/>
</dbReference>
<dbReference type="Pfam" id="PF04616">
    <property type="entry name" value="Glyco_hydro_43"/>
    <property type="match status" value="1"/>
</dbReference>
<feature type="signal peptide" evidence="6">
    <location>
        <begin position="1"/>
        <end position="20"/>
    </location>
</feature>
<comment type="similarity">
    <text evidence="1 4">Belongs to the glycosyl hydrolase 43 family.</text>
</comment>
<evidence type="ECO:0000256" key="6">
    <source>
        <dbReference type="SAM" id="SignalP"/>
    </source>
</evidence>
<reference evidence="8 9" key="1">
    <citation type="submission" date="2023-01" db="EMBL/GenBank/DDBJ databases">
        <title>Minimal conservation of predation-associated metabolite biosynthetic gene clusters underscores biosynthetic potential of Myxococcota including descriptions for ten novel species: Archangium lansinium sp. nov., Myxococcus landrumus sp. nov., Nannocystis bai.</title>
        <authorList>
            <person name="Ahearne A."/>
            <person name="Stevens C."/>
            <person name="Dowd S."/>
        </authorList>
    </citation>
    <scope>NUCLEOTIDE SEQUENCE [LARGE SCALE GENOMIC DNA]</scope>
    <source>
        <strain evidence="8 9">WIWO2</strain>
    </source>
</reference>
<name>A0ABT5C8X8_9BACT</name>
<dbReference type="CDD" id="cd18822">
    <property type="entry name" value="GH43_CtGH43-like"/>
    <property type="match status" value="1"/>
</dbReference>
<dbReference type="PANTHER" id="PTHR22925:SF3">
    <property type="entry name" value="GLYCOSYL HYDROLASE FAMILY PROTEIN 43"/>
    <property type="match status" value="1"/>
</dbReference>
<feature type="region of interest" description="Disordered" evidence="5">
    <location>
        <begin position="51"/>
        <end position="115"/>
    </location>
</feature>
<dbReference type="PROSITE" id="PS51257">
    <property type="entry name" value="PROKAR_LIPOPROTEIN"/>
    <property type="match status" value="1"/>
</dbReference>
<dbReference type="Proteomes" id="UP001217485">
    <property type="component" value="Unassembled WGS sequence"/>
</dbReference>
<feature type="chain" id="PRO_5047372988" evidence="6">
    <location>
        <begin position="21"/>
        <end position="569"/>
    </location>
</feature>
<dbReference type="InterPro" id="IPR023296">
    <property type="entry name" value="Glyco_hydro_beta-prop_sf"/>
</dbReference>
<proteinExistence type="inferred from homology"/>
<dbReference type="SMART" id="SM00458">
    <property type="entry name" value="RICIN"/>
    <property type="match status" value="1"/>
</dbReference>